<evidence type="ECO:0000313" key="2">
    <source>
        <dbReference type="EMBL" id="GMU06814.1"/>
    </source>
</evidence>
<protein>
    <submittedName>
        <fullName evidence="2">Uncharacterized protein</fullName>
    </submittedName>
</protein>
<feature type="region of interest" description="Disordered" evidence="1">
    <location>
        <begin position="1"/>
        <end position="32"/>
    </location>
</feature>
<sequence length="303" mass="32472">MLTKLLSRPLSPAPALQTPKAPTPATLTAPPRLQNTAVRAFQGTSGFEPARLTKPLLPPLPPLLPGDLGKLINPRHAAVEEALATGNTVPFTNTDGKTEQVSITPVSLPFGNSDLYVVRVGDDTFTVSIEEGSDADAADVLTQVIDSYSETPEDLRGSLEHVVVKKDPDPDGAAARAGDGTITFYDGQANVTADIFHHEIGHLIGRQVEDANDSILSGIFERLSGEPPPIPDGWAAAAASDGNHLNDYTEESFEKSGVYTEDFAEAWSEYMRALDGGPKALARFEQMYPERSEILEDLYPPPA</sequence>
<organism evidence="2 3">
    <name type="scientific">Corallococcus caeni</name>
    <dbReference type="NCBI Taxonomy" id="3082388"/>
    <lineage>
        <taxon>Bacteria</taxon>
        <taxon>Pseudomonadati</taxon>
        <taxon>Myxococcota</taxon>
        <taxon>Myxococcia</taxon>
        <taxon>Myxococcales</taxon>
        <taxon>Cystobacterineae</taxon>
        <taxon>Myxococcaceae</taxon>
        <taxon>Corallococcus</taxon>
    </lineage>
</organism>
<reference evidence="2 3" key="1">
    <citation type="journal article" date="2024" name="Arch. Microbiol.">
        <title>Corallococcus caeni sp. nov., a novel myxobacterium isolated from activated sludge.</title>
        <authorList>
            <person name="Tomita S."/>
            <person name="Nakai R."/>
            <person name="Kuroda K."/>
            <person name="Kurashita H."/>
            <person name="Hatamoto M."/>
            <person name="Yamaguchi T."/>
            <person name="Narihiro T."/>
        </authorList>
    </citation>
    <scope>NUCLEOTIDE SEQUENCE [LARGE SCALE GENOMIC DNA]</scope>
    <source>
        <strain evidence="2 3">NO1</strain>
    </source>
</reference>
<evidence type="ECO:0000256" key="1">
    <source>
        <dbReference type="SAM" id="MobiDB-lite"/>
    </source>
</evidence>
<proteinExistence type="predicted"/>
<gene>
    <name evidence="2" type="ORF">ASNO1_30670</name>
</gene>
<dbReference type="Proteomes" id="UP001342631">
    <property type="component" value="Unassembled WGS sequence"/>
</dbReference>
<dbReference type="RefSeq" id="WP_338277637.1">
    <property type="nucleotide sequence ID" value="NZ_BTTX01000003.1"/>
</dbReference>
<name>A0ABQ6QS19_9BACT</name>
<dbReference type="EMBL" id="BTTX01000003">
    <property type="protein sequence ID" value="GMU06814.1"/>
    <property type="molecule type" value="Genomic_DNA"/>
</dbReference>
<feature type="compositionally biased region" description="Low complexity" evidence="1">
    <location>
        <begin position="1"/>
        <end position="31"/>
    </location>
</feature>
<keyword evidence="3" id="KW-1185">Reference proteome</keyword>
<comment type="caution">
    <text evidence="2">The sequence shown here is derived from an EMBL/GenBank/DDBJ whole genome shotgun (WGS) entry which is preliminary data.</text>
</comment>
<accession>A0ABQ6QS19</accession>
<evidence type="ECO:0000313" key="3">
    <source>
        <dbReference type="Proteomes" id="UP001342631"/>
    </source>
</evidence>